<feature type="coiled-coil region" evidence="1">
    <location>
        <begin position="34"/>
        <end position="68"/>
    </location>
</feature>
<sequence>MRLLCKEYADVVNKCIREENLQLRESLHEKTEALDLLVTENQTLKTQLEDVTEKLKDAQTENKNLIDRWMLEKMKDAEKLNEVPHLHLPFFFVPT</sequence>
<organism evidence="3 4">
    <name type="scientific">Apostasia shenzhenica</name>
    <dbReference type="NCBI Taxonomy" id="1088818"/>
    <lineage>
        <taxon>Eukaryota</taxon>
        <taxon>Viridiplantae</taxon>
        <taxon>Streptophyta</taxon>
        <taxon>Embryophyta</taxon>
        <taxon>Tracheophyta</taxon>
        <taxon>Spermatophyta</taxon>
        <taxon>Magnoliopsida</taxon>
        <taxon>Liliopsida</taxon>
        <taxon>Asparagales</taxon>
        <taxon>Orchidaceae</taxon>
        <taxon>Apostasioideae</taxon>
        <taxon>Apostasia</taxon>
    </lineage>
</organism>
<dbReference type="Pfam" id="PF08614">
    <property type="entry name" value="ATG16"/>
    <property type="match status" value="1"/>
</dbReference>
<proteinExistence type="predicted"/>
<evidence type="ECO:0000259" key="2">
    <source>
        <dbReference type="Pfam" id="PF08614"/>
    </source>
</evidence>
<dbReference type="AlphaFoldDB" id="A0A2I0AQC8"/>
<dbReference type="STRING" id="1088818.A0A2I0AQC8"/>
<accession>A0A2I0AQC8</accession>
<reference evidence="3 4" key="1">
    <citation type="journal article" date="2017" name="Nature">
        <title>The Apostasia genome and the evolution of orchids.</title>
        <authorList>
            <person name="Zhang G.Q."/>
            <person name="Liu K.W."/>
            <person name="Li Z."/>
            <person name="Lohaus R."/>
            <person name="Hsiao Y.Y."/>
            <person name="Niu S.C."/>
            <person name="Wang J.Y."/>
            <person name="Lin Y.C."/>
            <person name="Xu Q."/>
            <person name="Chen L.J."/>
            <person name="Yoshida K."/>
            <person name="Fujiwara S."/>
            <person name="Wang Z.W."/>
            <person name="Zhang Y.Q."/>
            <person name="Mitsuda N."/>
            <person name="Wang M."/>
            <person name="Liu G.H."/>
            <person name="Pecoraro L."/>
            <person name="Huang H.X."/>
            <person name="Xiao X.J."/>
            <person name="Lin M."/>
            <person name="Wu X.Y."/>
            <person name="Wu W.L."/>
            <person name="Chen Y.Y."/>
            <person name="Chang S.B."/>
            <person name="Sakamoto S."/>
            <person name="Ohme-Takagi M."/>
            <person name="Yagi M."/>
            <person name="Zeng S.J."/>
            <person name="Shen C.Y."/>
            <person name="Yeh C.M."/>
            <person name="Luo Y.B."/>
            <person name="Tsai W.C."/>
            <person name="Van de Peer Y."/>
            <person name="Liu Z.J."/>
        </authorList>
    </citation>
    <scope>NUCLEOTIDE SEQUENCE [LARGE SCALE GENOMIC DNA]</scope>
    <source>
        <strain evidence="4">cv. Shenzhen</strain>
        <tissue evidence="3">Stem</tissue>
    </source>
</reference>
<dbReference type="OrthoDB" id="538223at2759"/>
<evidence type="ECO:0000256" key="1">
    <source>
        <dbReference type="SAM" id="Coils"/>
    </source>
</evidence>
<protein>
    <recommendedName>
        <fullName evidence="2">Autophagy-related protein 16 domain-containing protein</fullName>
    </recommendedName>
</protein>
<dbReference type="EMBL" id="KZ451960">
    <property type="protein sequence ID" value="PKA57750.1"/>
    <property type="molecule type" value="Genomic_DNA"/>
</dbReference>
<keyword evidence="1" id="KW-0175">Coiled coil</keyword>
<gene>
    <name evidence="3" type="ORF">AXF42_Ash015126</name>
</gene>
<name>A0A2I0AQC8_9ASPA</name>
<keyword evidence="4" id="KW-1185">Reference proteome</keyword>
<evidence type="ECO:0000313" key="4">
    <source>
        <dbReference type="Proteomes" id="UP000236161"/>
    </source>
</evidence>
<feature type="domain" description="Autophagy-related protein 16" evidence="2">
    <location>
        <begin position="18"/>
        <end position="81"/>
    </location>
</feature>
<dbReference type="InterPro" id="IPR013923">
    <property type="entry name" value="Autophagy-rel_prot_16_dom"/>
</dbReference>
<dbReference type="Proteomes" id="UP000236161">
    <property type="component" value="Unassembled WGS sequence"/>
</dbReference>
<evidence type="ECO:0000313" key="3">
    <source>
        <dbReference type="EMBL" id="PKA57750.1"/>
    </source>
</evidence>
<dbReference type="Gene3D" id="1.20.5.170">
    <property type="match status" value="1"/>
</dbReference>